<dbReference type="RefSeq" id="WP_259840539.1">
    <property type="nucleotide sequence ID" value="NZ_JAOAMU010000006.1"/>
</dbReference>
<evidence type="ECO:0000256" key="1">
    <source>
        <dbReference type="PROSITE-ProRule" id="PRU01211"/>
    </source>
</evidence>
<keyword evidence="1" id="KW-0482">Metalloprotease</keyword>
<proteinExistence type="predicted"/>
<keyword evidence="4" id="KW-1185">Reference proteome</keyword>
<evidence type="ECO:0000313" key="4">
    <source>
        <dbReference type="Proteomes" id="UP001525566"/>
    </source>
</evidence>
<feature type="binding site" evidence="1">
    <location>
        <position position="180"/>
    </location>
    <ligand>
        <name>Zn(2+)</name>
        <dbReference type="ChEBI" id="CHEBI:29105"/>
        <note>catalytic</note>
    </ligand>
</feature>
<gene>
    <name evidence="3" type="ORF">N0B48_19000</name>
</gene>
<evidence type="ECO:0000313" key="3">
    <source>
        <dbReference type="EMBL" id="MCT2563985.1"/>
    </source>
</evidence>
<dbReference type="PROSITE" id="PS51257">
    <property type="entry name" value="PROKAR_LIPOPROTEIN"/>
    <property type="match status" value="1"/>
</dbReference>
<feature type="active site" evidence="1">
    <location>
        <position position="177"/>
    </location>
</feature>
<dbReference type="SUPFAM" id="SSF55486">
    <property type="entry name" value="Metalloproteases ('zincins'), catalytic domain"/>
    <property type="match status" value="1"/>
</dbReference>
<dbReference type="InterPro" id="IPR006026">
    <property type="entry name" value="Peptidase_Metallo"/>
</dbReference>
<comment type="caution">
    <text evidence="1">Lacks conserved residue(s) required for the propagation of feature annotation.</text>
</comment>
<dbReference type="SMART" id="SM00235">
    <property type="entry name" value="ZnMc"/>
    <property type="match status" value="1"/>
</dbReference>
<name>A0ABT2IYS4_9FLAO</name>
<organism evidence="3 4">
    <name type="scientific">Chryseobacterium herbae</name>
    <dbReference type="NCBI Taxonomy" id="2976476"/>
    <lineage>
        <taxon>Bacteria</taxon>
        <taxon>Pseudomonadati</taxon>
        <taxon>Bacteroidota</taxon>
        <taxon>Flavobacteriia</taxon>
        <taxon>Flavobacteriales</taxon>
        <taxon>Weeksellaceae</taxon>
        <taxon>Chryseobacterium group</taxon>
        <taxon>Chryseobacterium</taxon>
    </lineage>
</organism>
<keyword evidence="1" id="KW-0862">Zinc</keyword>
<dbReference type="InterPro" id="IPR024079">
    <property type="entry name" value="MetalloPept_cat_dom_sf"/>
</dbReference>
<dbReference type="PROSITE" id="PS51864">
    <property type="entry name" value="ASTACIN"/>
    <property type="match status" value="1"/>
</dbReference>
<comment type="cofactor">
    <cofactor evidence="1">
        <name>Zn(2+)</name>
        <dbReference type="ChEBI" id="CHEBI:29105"/>
    </cofactor>
    <text evidence="1">Binds 1 zinc ion per subunit.</text>
</comment>
<feature type="binding site" evidence="1">
    <location>
        <position position="186"/>
    </location>
    <ligand>
        <name>Zn(2+)</name>
        <dbReference type="ChEBI" id="CHEBI:29105"/>
        <note>catalytic</note>
    </ligand>
</feature>
<dbReference type="EMBL" id="JAOAMU010000006">
    <property type="protein sequence ID" value="MCT2563985.1"/>
    <property type="molecule type" value="Genomic_DNA"/>
</dbReference>
<feature type="binding site" evidence="1">
    <location>
        <position position="176"/>
    </location>
    <ligand>
        <name>Zn(2+)</name>
        <dbReference type="ChEBI" id="CHEBI:29105"/>
        <note>catalytic</note>
    </ligand>
</feature>
<evidence type="ECO:0000259" key="2">
    <source>
        <dbReference type="PROSITE" id="PS51864"/>
    </source>
</evidence>
<reference evidence="3 4" key="1">
    <citation type="submission" date="2022-09" db="EMBL/GenBank/DDBJ databases">
        <title>Chryseobacterium oleae sp.nov., isolated from the inter-root soil of Pyrola calliantha H. Andr. in Tibet.</title>
        <authorList>
            <person name="Li Z."/>
        </authorList>
    </citation>
    <scope>NUCLEOTIDE SEQUENCE [LARGE SCALE GENOMIC DNA]</scope>
    <source>
        <strain evidence="4">pc1-10</strain>
    </source>
</reference>
<dbReference type="PANTHER" id="PTHR10127:SF850">
    <property type="entry name" value="METALLOENDOPEPTIDASE"/>
    <property type="match status" value="1"/>
</dbReference>
<dbReference type="Gene3D" id="3.40.390.10">
    <property type="entry name" value="Collagenase (Catalytic Domain)"/>
    <property type="match status" value="1"/>
</dbReference>
<keyword evidence="1" id="KW-0645">Protease</keyword>
<comment type="caution">
    <text evidence="3">The sequence shown here is derived from an EMBL/GenBank/DDBJ whole genome shotgun (WGS) entry which is preliminary data.</text>
</comment>
<dbReference type="InterPro" id="IPR001506">
    <property type="entry name" value="Peptidase_M12A"/>
</dbReference>
<keyword evidence="1" id="KW-0479">Metal-binding</keyword>
<dbReference type="PANTHER" id="PTHR10127">
    <property type="entry name" value="DISCOIDIN, CUB, EGF, LAMININ , AND ZINC METALLOPROTEASE DOMAIN CONTAINING"/>
    <property type="match status" value="1"/>
</dbReference>
<dbReference type="Pfam" id="PF01400">
    <property type="entry name" value="Astacin"/>
    <property type="match status" value="1"/>
</dbReference>
<dbReference type="Proteomes" id="UP001525566">
    <property type="component" value="Unassembled WGS sequence"/>
</dbReference>
<protein>
    <submittedName>
        <fullName evidence="3">M12 family metallopeptidase</fullName>
    </submittedName>
</protein>
<accession>A0ABT2IYS4</accession>
<sequence length="441" mass="49608">MIKQLKKLAAISSIIFLLGACQDESMQLYSPSQEENVKASALNLRKGVLDCSGQEELFTSQKNSTIIPWGGGLIPYRFPSDYTTSERTMIRTAMEDWENKTGAVVFINVDDPKSSILPKIGYSEAIYQDMLSYSGLIMKRVDKGCSVTDQGIPITNNSGTTTMRLSPTCDLISIKHELGHVLGLIHEHQRSIRNNFIRFPKSTYDDIRVHFPNNIPQLINALSVEVPSYEDPFPFDFTSIMMYGSYPRNNIELKDRLEQESKPLYMSKSNCSLIQRPQGISEKDIKLIRKLYPRKLSIYNMTNTTMPITVSFGVNMYAEEQYNIFPGTSLELIYDVETGFWYYGSIGSSSRAVLALDLDGTHLVSQNNIVTFPESIGAPAIIKYRAGVGNNHTLVTNIKTASKMTVQTRRVNDFQPVSNHFKVETSVTGNSIRMAILPKNR</sequence>
<feature type="domain" description="Peptidase M12A" evidence="2">
    <location>
        <begin position="64"/>
        <end position="295"/>
    </location>
</feature>
<keyword evidence="1" id="KW-0378">Hydrolase</keyword>